<feature type="chain" id="PRO_5012587262" evidence="1">
    <location>
        <begin position="19"/>
        <end position="39"/>
    </location>
</feature>
<reference evidence="2" key="1">
    <citation type="submission" date="2016-02" db="EMBL/GenBank/DDBJ databases">
        <title>WGS assembly of Manihot esculenta.</title>
        <authorList>
            <person name="Bredeson J.V."/>
            <person name="Prochnik S.E."/>
            <person name="Lyons J.B."/>
            <person name="Schmutz J."/>
            <person name="Grimwood J."/>
            <person name="Vrebalov J."/>
            <person name="Bart R.S."/>
            <person name="Amuge T."/>
            <person name="Ferguson M.E."/>
            <person name="Green R."/>
            <person name="Putnam N."/>
            <person name="Stites J."/>
            <person name="Rounsley S."/>
            <person name="Rokhsar D.S."/>
        </authorList>
    </citation>
    <scope>NUCLEOTIDE SEQUENCE [LARGE SCALE GENOMIC DNA]</scope>
    <source>
        <tissue evidence="2">Leaf</tissue>
    </source>
</reference>
<proteinExistence type="predicted"/>
<name>A0A2C9VEY3_MANES</name>
<accession>A0A2C9VEY3</accession>
<protein>
    <submittedName>
        <fullName evidence="2">Uncharacterized protein</fullName>
    </submittedName>
</protein>
<evidence type="ECO:0000256" key="1">
    <source>
        <dbReference type="SAM" id="SignalP"/>
    </source>
</evidence>
<dbReference type="AlphaFoldDB" id="A0A2C9VEY3"/>
<dbReference type="EMBL" id="CM004394">
    <property type="protein sequence ID" value="OAY42990.1"/>
    <property type="molecule type" value="Genomic_DNA"/>
</dbReference>
<organism evidence="2">
    <name type="scientific">Manihot esculenta</name>
    <name type="common">Cassava</name>
    <name type="synonym">Jatropha manihot</name>
    <dbReference type="NCBI Taxonomy" id="3983"/>
    <lineage>
        <taxon>Eukaryota</taxon>
        <taxon>Viridiplantae</taxon>
        <taxon>Streptophyta</taxon>
        <taxon>Embryophyta</taxon>
        <taxon>Tracheophyta</taxon>
        <taxon>Spermatophyta</taxon>
        <taxon>Magnoliopsida</taxon>
        <taxon>eudicotyledons</taxon>
        <taxon>Gunneridae</taxon>
        <taxon>Pentapetalae</taxon>
        <taxon>rosids</taxon>
        <taxon>fabids</taxon>
        <taxon>Malpighiales</taxon>
        <taxon>Euphorbiaceae</taxon>
        <taxon>Crotonoideae</taxon>
        <taxon>Manihoteae</taxon>
        <taxon>Manihot</taxon>
    </lineage>
</organism>
<feature type="signal peptide" evidence="1">
    <location>
        <begin position="1"/>
        <end position="18"/>
    </location>
</feature>
<evidence type="ECO:0000313" key="2">
    <source>
        <dbReference type="EMBL" id="OAY42990.1"/>
    </source>
</evidence>
<keyword evidence="1" id="KW-0732">Signal</keyword>
<gene>
    <name evidence="2" type="ORF">MANES_08G033300</name>
</gene>
<sequence>MLSMYYIFILIYKFGCCGESTVTCLNIIEVHSPNLISQL</sequence>